<keyword evidence="2" id="KW-1185">Reference proteome</keyword>
<sequence>MSPEQPPLEIWGGHECSLNRVGETFRDQTVLSGHEDREEDLDRFAALGLRALRYPLLWERTETSPGVLDWTWADRRMGRIRALGMGVTAGLVHHGSGPAWTGLLDPEFAPGLARFAGAAARRYPWIRDWTPVNEPLTTARFSALYGLWHPHLRDEWSFWLALLNQVDAVRGAMREIRRIIPEARLIQTEDFGRTYATPPCQEQADHENRRRLMTWDLLCGRVTPDHDLYSHLARMGFAARLDAVSADPCPPVIGLNHYLTSDRFLDHRLDRYPAALHGGNGRLAYADVEAVRVLDPPPPGWKAHMQALWDRYRIPLIVTECHLGCTREEQLRWLHECWSAALEVRRSGVKVEAVTVWNLLGSFDWDSLLTRADGRYETGVFDLSEGAPRATALAALVRDLALDGDTGMALATETGWWRRAQRLLYTPAASTRASRRPGDAAPAQAISCIDLDPELMAECERRGLRLAADGDAGTGAWPFTVSETPLRRALDLLIDRRLCGGPVPSTRHRDTGGGRRL</sequence>
<reference evidence="1 2" key="1">
    <citation type="journal article" date="2014" name="Genome Announc.">
        <title>Genome Sequence of a Promising Hydrogen-Producing Facultative Anaerobic Bacterium, Brevundimonas naejangsanensis Strain B1.</title>
        <authorList>
            <person name="Su H."/>
            <person name="Zhang T."/>
            <person name="Bao M."/>
            <person name="Jiang Y."/>
            <person name="Wang Y."/>
            <person name="Tan T."/>
        </authorList>
    </citation>
    <scope>NUCLEOTIDE SEQUENCE [LARGE SCALE GENOMIC DNA]</scope>
    <source>
        <strain evidence="1 2">B1</strain>
    </source>
</reference>
<dbReference type="STRING" id="588932.DA69_04195"/>
<dbReference type="eggNOG" id="COG2723">
    <property type="taxonomic scope" value="Bacteria"/>
</dbReference>
<proteinExistence type="predicted"/>
<dbReference type="Proteomes" id="UP000077603">
    <property type="component" value="Chromosome"/>
</dbReference>
<dbReference type="KEGG" id="bne:DA69_04195"/>
<organism evidence="1 2">
    <name type="scientific">Brevundimonas naejangsanensis</name>
    <dbReference type="NCBI Taxonomy" id="588932"/>
    <lineage>
        <taxon>Bacteria</taxon>
        <taxon>Pseudomonadati</taxon>
        <taxon>Pseudomonadota</taxon>
        <taxon>Alphaproteobacteria</taxon>
        <taxon>Caulobacterales</taxon>
        <taxon>Caulobacteraceae</taxon>
        <taxon>Brevundimonas</taxon>
    </lineage>
</organism>
<gene>
    <name evidence="1" type="ORF">DA69_04195</name>
</gene>
<evidence type="ECO:0008006" key="3">
    <source>
        <dbReference type="Google" id="ProtNLM"/>
    </source>
</evidence>
<dbReference type="RefSeq" id="WP_064108273.1">
    <property type="nucleotide sequence ID" value="NZ_CP015614.1"/>
</dbReference>
<name>A0A172Y4I5_9CAUL</name>
<evidence type="ECO:0000313" key="2">
    <source>
        <dbReference type="Proteomes" id="UP000077603"/>
    </source>
</evidence>
<dbReference type="InterPro" id="IPR017853">
    <property type="entry name" value="GH"/>
</dbReference>
<accession>A0A172Y4I5</accession>
<evidence type="ECO:0000313" key="1">
    <source>
        <dbReference type="EMBL" id="ANF54015.1"/>
    </source>
</evidence>
<dbReference type="AlphaFoldDB" id="A0A172Y4I5"/>
<dbReference type="SUPFAM" id="SSF51445">
    <property type="entry name" value="(Trans)glycosidases"/>
    <property type="match status" value="1"/>
</dbReference>
<dbReference type="Gene3D" id="3.20.20.80">
    <property type="entry name" value="Glycosidases"/>
    <property type="match status" value="1"/>
</dbReference>
<dbReference type="EMBL" id="CP015614">
    <property type="protein sequence ID" value="ANF54015.1"/>
    <property type="molecule type" value="Genomic_DNA"/>
</dbReference>
<protein>
    <recommendedName>
        <fullName evidence="3">Glycosyl hydrolase family protein</fullName>
    </recommendedName>
</protein>